<dbReference type="GO" id="GO:0034464">
    <property type="term" value="C:BBSome"/>
    <property type="evidence" value="ECO:0007669"/>
    <property type="project" value="InterPro"/>
</dbReference>
<accession>A0A6I9XSH0</accession>
<dbReference type="InterPro" id="IPR056419">
    <property type="entry name" value="GAE_BBS1"/>
</dbReference>
<dbReference type="CTD" id="582"/>
<feature type="domain" description="Bardet-Biedl syndrome 1 protein GAE" evidence="1">
    <location>
        <begin position="184"/>
        <end position="286"/>
    </location>
</feature>
<evidence type="ECO:0000259" key="1">
    <source>
        <dbReference type="Pfam" id="PF23304"/>
    </source>
</evidence>
<dbReference type="AlphaFoldDB" id="A0A6I9XSH0"/>
<reference evidence="3" key="1">
    <citation type="submission" date="2025-08" db="UniProtKB">
        <authorList>
            <consortium name="RefSeq"/>
        </authorList>
    </citation>
    <scope>IDENTIFICATION</scope>
</reference>
<dbReference type="GeneID" id="106546619"/>
<dbReference type="GO" id="GO:1905515">
    <property type="term" value="P:non-motile cilium assembly"/>
    <property type="evidence" value="ECO:0007669"/>
    <property type="project" value="InterPro"/>
</dbReference>
<dbReference type="Proteomes" id="UP000504617">
    <property type="component" value="Unplaced"/>
</dbReference>
<name>A0A6I9XSH0_9SAUR</name>
<keyword evidence="2" id="KW-1185">Reference proteome</keyword>
<dbReference type="GO" id="GO:0005119">
    <property type="term" value="F:smoothened binding"/>
    <property type="evidence" value="ECO:0007669"/>
    <property type="project" value="TreeGrafter"/>
</dbReference>
<dbReference type="Pfam" id="PF23304">
    <property type="entry name" value="GAE_BBS1"/>
    <property type="match status" value="1"/>
</dbReference>
<sequence length="291" mass="32130">MVACSDETLRGYNQKGKKLWAVKLSANPITLGFMDGKLQSFQAVLVALANREIHVYRDKNLVNVIQVPDVVTSIVFGHYGREDNTLIMTTQGGGLIIKILKRTSTFHKGDATAGVLVTQSAKLNMPKKTKLYVDQTLRERESGAAMHQVFQTDLRRIRLTAARAYARALECSMGPISESLQEPLKLNAVVQGMGPTFKLCLNLQNMSESRAIANLLICFIYNENHYSVERPFFKAPMLIPGLNYPLATFVECLSDQAISDVIKVFVVKEGNSQPLLTAHISMPVSEGLAAT</sequence>
<protein>
    <submittedName>
        <fullName evidence="3">Bardet-Biedl syndrome 1 protein</fullName>
    </submittedName>
</protein>
<dbReference type="InterPro" id="IPR028784">
    <property type="entry name" value="BBS1"/>
</dbReference>
<evidence type="ECO:0000313" key="3">
    <source>
        <dbReference type="RefSeq" id="XP_013919004.1"/>
    </source>
</evidence>
<dbReference type="RefSeq" id="XP_013919004.1">
    <property type="nucleotide sequence ID" value="XM_014063529.1"/>
</dbReference>
<gene>
    <name evidence="3" type="primary">BBS1</name>
</gene>
<dbReference type="KEGG" id="tsr:106546619"/>
<dbReference type="GO" id="GO:0005930">
    <property type="term" value="C:axoneme"/>
    <property type="evidence" value="ECO:0007669"/>
    <property type="project" value="TreeGrafter"/>
</dbReference>
<organism evidence="2 3">
    <name type="scientific">Thamnophis sirtalis</name>
    <dbReference type="NCBI Taxonomy" id="35019"/>
    <lineage>
        <taxon>Eukaryota</taxon>
        <taxon>Metazoa</taxon>
        <taxon>Chordata</taxon>
        <taxon>Craniata</taxon>
        <taxon>Vertebrata</taxon>
        <taxon>Euteleostomi</taxon>
        <taxon>Lepidosauria</taxon>
        <taxon>Squamata</taxon>
        <taxon>Bifurcata</taxon>
        <taxon>Unidentata</taxon>
        <taxon>Episquamata</taxon>
        <taxon>Toxicofera</taxon>
        <taxon>Serpentes</taxon>
        <taxon>Colubroidea</taxon>
        <taxon>Colubridae</taxon>
        <taxon>Natricinae</taxon>
        <taxon>Thamnophis</taxon>
    </lineage>
</organism>
<dbReference type="GO" id="GO:0005113">
    <property type="term" value="F:patched binding"/>
    <property type="evidence" value="ECO:0007669"/>
    <property type="project" value="TreeGrafter"/>
</dbReference>
<proteinExistence type="predicted"/>
<evidence type="ECO:0000313" key="2">
    <source>
        <dbReference type="Proteomes" id="UP000504617"/>
    </source>
</evidence>
<dbReference type="PANTHER" id="PTHR20870">
    <property type="entry name" value="BARDET-BIEDL SYNDROME 1 PROTEIN"/>
    <property type="match status" value="1"/>
</dbReference>
<dbReference type="PANTHER" id="PTHR20870:SF0">
    <property type="entry name" value="BARDET-BIEDL SYNDROME 1 PROTEIN"/>
    <property type="match status" value="1"/>
</dbReference>
<dbReference type="GO" id="GO:0061512">
    <property type="term" value="P:protein localization to cilium"/>
    <property type="evidence" value="ECO:0007669"/>
    <property type="project" value="TreeGrafter"/>
</dbReference>
<dbReference type="GO" id="GO:0005813">
    <property type="term" value="C:centrosome"/>
    <property type="evidence" value="ECO:0007669"/>
    <property type="project" value="TreeGrafter"/>
</dbReference>
<dbReference type="OrthoDB" id="10259809at2759"/>